<organism evidence="3 4">
    <name type="scientific">Leifsonia soli</name>
    <dbReference type="NCBI Taxonomy" id="582665"/>
    <lineage>
        <taxon>Bacteria</taxon>
        <taxon>Bacillati</taxon>
        <taxon>Actinomycetota</taxon>
        <taxon>Actinomycetes</taxon>
        <taxon>Micrococcales</taxon>
        <taxon>Microbacteriaceae</taxon>
        <taxon>Leifsonia</taxon>
    </lineage>
</organism>
<comment type="caution">
    <text evidence="3">The sequence shown here is derived from an EMBL/GenBank/DDBJ whole genome shotgun (WGS) entry which is preliminary data.</text>
</comment>
<dbReference type="InterPro" id="IPR024537">
    <property type="entry name" value="DUF3322"/>
</dbReference>
<accession>A0A852T2Z0</accession>
<evidence type="ECO:0000259" key="2">
    <source>
        <dbReference type="Pfam" id="PF11795"/>
    </source>
</evidence>
<dbReference type="Pfam" id="PF11795">
    <property type="entry name" value="DUF3322"/>
    <property type="match status" value="1"/>
</dbReference>
<dbReference type="EMBL" id="JACCBJ010000001">
    <property type="protein sequence ID" value="NYD75261.1"/>
    <property type="molecule type" value="Genomic_DNA"/>
</dbReference>
<feature type="domain" description="Wadjet protein JetD C-terminal" evidence="1">
    <location>
        <begin position="197"/>
        <end position="378"/>
    </location>
</feature>
<dbReference type="AlphaFoldDB" id="A0A852T2Z0"/>
<gene>
    <name evidence="3" type="ORF">BJ963_002780</name>
</gene>
<evidence type="ECO:0000313" key="4">
    <source>
        <dbReference type="Proteomes" id="UP000589620"/>
    </source>
</evidence>
<dbReference type="InterPro" id="IPR024534">
    <property type="entry name" value="JetD_C"/>
</dbReference>
<protein>
    <recommendedName>
        <fullName evidence="5">Wadjet protein JetD C-terminal domain-containing protein</fullName>
    </recommendedName>
</protein>
<dbReference type="Proteomes" id="UP000589620">
    <property type="component" value="Unassembled WGS sequence"/>
</dbReference>
<evidence type="ECO:0008006" key="5">
    <source>
        <dbReference type="Google" id="ProtNLM"/>
    </source>
</evidence>
<evidence type="ECO:0000259" key="1">
    <source>
        <dbReference type="Pfam" id="PF09983"/>
    </source>
</evidence>
<keyword evidence="4" id="KW-1185">Reference proteome</keyword>
<evidence type="ECO:0000313" key="3">
    <source>
        <dbReference type="EMBL" id="NYD75261.1"/>
    </source>
</evidence>
<dbReference type="Pfam" id="PF09983">
    <property type="entry name" value="JetD_C"/>
    <property type="match status" value="1"/>
</dbReference>
<reference evidence="3 4" key="1">
    <citation type="submission" date="2020-07" db="EMBL/GenBank/DDBJ databases">
        <title>Sequencing the genomes of 1000 actinobacteria strains.</title>
        <authorList>
            <person name="Klenk H.-P."/>
        </authorList>
    </citation>
    <scope>NUCLEOTIDE SEQUENCE [LARGE SCALE GENOMIC DNA]</scope>
    <source>
        <strain evidence="3 4">DSM 23871</strain>
    </source>
</reference>
<sequence>MKRPADIVREIERRLRQTWAQTVTGEAAKAVWPHRFSLSSASSTAIEADFTTVVNLTADWRDWARGFDVELVNRTRRIGAVSHSIPSHLVVPSIDEAARICGGEWPRRLQQGLNRLKGLPDRFPALTEVSEFLKATDHFSDVDFELLLRAGAWFSTNSAAGLTPRQVPLEGFHAKWLNTRQHLVAELAGKPDLGLMRNHAPRIHFSYLDPDHLARGGRKHDTASVGDRFALAYLPEVVIISENKDTAVNFPEVAGAISVEGVGKGGRTFASFEWLVDAPVLIYWGDMDADGLEILDGFRAAGVPARSILMDPDSFTRWEAYGTTVDQLGAPLEAREPRSVPNLTDDERALYLDLVHPGWSRVRRIEQERIPLSVALAALERAARGRS</sequence>
<name>A0A852T2Z0_9MICO</name>
<proteinExistence type="predicted"/>
<feature type="domain" description="DUF3322" evidence="2">
    <location>
        <begin position="10"/>
        <end position="187"/>
    </location>
</feature>
<dbReference type="RefSeq" id="WP_179457253.1">
    <property type="nucleotide sequence ID" value="NZ_BAAAPX010000001.1"/>
</dbReference>